<keyword evidence="1" id="KW-0479">Metal-binding</keyword>
<dbReference type="Gene3D" id="4.10.240.10">
    <property type="entry name" value="Zn(2)-C6 fungal-type DNA-binding domain"/>
    <property type="match status" value="1"/>
</dbReference>
<dbReference type="PANTHER" id="PTHR46910">
    <property type="entry name" value="TRANSCRIPTION FACTOR PDR1"/>
    <property type="match status" value="1"/>
</dbReference>
<feature type="region of interest" description="Disordered" evidence="3">
    <location>
        <begin position="1"/>
        <end position="69"/>
    </location>
</feature>
<dbReference type="SUPFAM" id="SSF57701">
    <property type="entry name" value="Zn2/Cys6 DNA-binding domain"/>
    <property type="match status" value="1"/>
</dbReference>
<dbReference type="InterPro" id="IPR001138">
    <property type="entry name" value="Zn2Cys6_DnaBD"/>
</dbReference>
<feature type="region of interest" description="Disordered" evidence="3">
    <location>
        <begin position="817"/>
        <end position="839"/>
    </location>
</feature>
<name>A0ABP0BJI7_9PEZI</name>
<feature type="domain" description="Zn(2)-C6 fungal-type" evidence="4">
    <location>
        <begin position="75"/>
        <end position="105"/>
    </location>
</feature>
<evidence type="ECO:0000256" key="1">
    <source>
        <dbReference type="ARBA" id="ARBA00022723"/>
    </source>
</evidence>
<feature type="compositionally biased region" description="Low complexity" evidence="3">
    <location>
        <begin position="169"/>
        <end position="185"/>
    </location>
</feature>
<dbReference type="Pfam" id="PF00172">
    <property type="entry name" value="Zn_clus"/>
    <property type="match status" value="1"/>
</dbReference>
<reference evidence="5 6" key="1">
    <citation type="submission" date="2024-01" db="EMBL/GenBank/DDBJ databases">
        <authorList>
            <person name="Allen C."/>
            <person name="Tagirdzhanova G."/>
        </authorList>
    </citation>
    <scope>NUCLEOTIDE SEQUENCE [LARGE SCALE GENOMIC DNA]</scope>
</reference>
<keyword evidence="2" id="KW-0539">Nucleus</keyword>
<evidence type="ECO:0000256" key="3">
    <source>
        <dbReference type="SAM" id="MobiDB-lite"/>
    </source>
</evidence>
<dbReference type="PROSITE" id="PS50048">
    <property type="entry name" value="ZN2_CY6_FUNGAL_2"/>
    <property type="match status" value="1"/>
</dbReference>
<dbReference type="Pfam" id="PF04082">
    <property type="entry name" value="Fungal_trans"/>
    <property type="match status" value="1"/>
</dbReference>
<dbReference type="CDD" id="cd12148">
    <property type="entry name" value="fungal_TF_MHR"/>
    <property type="match status" value="1"/>
</dbReference>
<evidence type="ECO:0000313" key="6">
    <source>
        <dbReference type="Proteomes" id="UP001642406"/>
    </source>
</evidence>
<dbReference type="CDD" id="cd00067">
    <property type="entry name" value="GAL4"/>
    <property type="match status" value="1"/>
</dbReference>
<feature type="compositionally biased region" description="Low complexity" evidence="3">
    <location>
        <begin position="1"/>
        <end position="62"/>
    </location>
</feature>
<keyword evidence="6" id="KW-1185">Reference proteome</keyword>
<organism evidence="5 6">
    <name type="scientific">Sporothrix bragantina</name>
    <dbReference type="NCBI Taxonomy" id="671064"/>
    <lineage>
        <taxon>Eukaryota</taxon>
        <taxon>Fungi</taxon>
        <taxon>Dikarya</taxon>
        <taxon>Ascomycota</taxon>
        <taxon>Pezizomycotina</taxon>
        <taxon>Sordariomycetes</taxon>
        <taxon>Sordariomycetidae</taxon>
        <taxon>Ophiostomatales</taxon>
        <taxon>Ophiostomataceae</taxon>
        <taxon>Sporothrix</taxon>
    </lineage>
</organism>
<dbReference type="Proteomes" id="UP001642406">
    <property type="component" value="Unassembled WGS sequence"/>
</dbReference>
<comment type="caution">
    <text evidence="5">The sequence shown here is derived from an EMBL/GenBank/DDBJ whole genome shotgun (WGS) entry which is preliminary data.</text>
</comment>
<evidence type="ECO:0000313" key="5">
    <source>
        <dbReference type="EMBL" id="CAK7219754.1"/>
    </source>
</evidence>
<dbReference type="SMART" id="SM00066">
    <property type="entry name" value="GAL4"/>
    <property type="match status" value="1"/>
</dbReference>
<accession>A0ABP0BJI7</accession>
<dbReference type="InterPro" id="IPR050987">
    <property type="entry name" value="AtrR-like"/>
</dbReference>
<proteinExistence type="predicted"/>
<dbReference type="InterPro" id="IPR036864">
    <property type="entry name" value="Zn2-C6_fun-type_DNA-bd_sf"/>
</dbReference>
<evidence type="ECO:0000259" key="4">
    <source>
        <dbReference type="PROSITE" id="PS50048"/>
    </source>
</evidence>
<dbReference type="InterPro" id="IPR007219">
    <property type="entry name" value="XnlR_reg_dom"/>
</dbReference>
<feature type="compositionally biased region" description="Polar residues" evidence="3">
    <location>
        <begin position="817"/>
        <end position="827"/>
    </location>
</feature>
<evidence type="ECO:0000256" key="2">
    <source>
        <dbReference type="ARBA" id="ARBA00023242"/>
    </source>
</evidence>
<dbReference type="SMART" id="SM00906">
    <property type="entry name" value="Fungal_trans"/>
    <property type="match status" value="1"/>
</dbReference>
<gene>
    <name evidence="5" type="ORF">SBRCBS47491_003957</name>
</gene>
<dbReference type="PROSITE" id="PS00463">
    <property type="entry name" value="ZN2_CY6_FUNGAL_1"/>
    <property type="match status" value="1"/>
</dbReference>
<sequence>MTGQAAEAPSPAHSHSSAGGMSTSTSGTAATAATSVQSQSQPQPQSQPAPSLTSTTNTNTTSKPPHPKRIRLNLACNNCRRRKVKCDTEQPKCRNCWLRDEECETTDPRYANSADGRGARLEVRRWATANGLMPGQHPAATHRNHALVAKHGPGPAPGVDVSPTACGGPAAVSSSVSVSTASPSSRLRRGSTTQSIHIRSPSTTSPLAHETRSSARGGSGMTTSAAAHGESEPQGPVISWVSRGYHDAENAANAENEDSEDTAVVDAATNAATTNTTDDNGTSHATTHSTGDYDADVVLNTDSSPHRVKYMGGSSLQCLAGFVDIFLRRRRLPLISPAFTNGMRQAEEFSLPLAISIPPLPPLATAHVFLESYFDRVWPLFPVVYRSTVEQDLQRFHTLEQSLAPGTGLQSVLVHDDIPSLVVLLAVLAIGADESSAGEGVTDIGMAYVTAGFGLCAHLMAMPYLRSVQGLFLLALALRLRVRDGQAWHLVGQAVRIAHSIGLHRRTNRPNATQTNSAASVEHAETGYRADQAIQSRVWWSLYALEKVMELETGRPSAISDDDVVDQPLQPFMTHAFAASPTRIDVFTPWVSLAKILSQITRRLYIQKPSSASVLMHEIDRLDTLLLQWAEGLPAALQPGHDTIASMSFSGGGETGDAVLASFLALQYYHAQMAILRAAIVFPIHTFATEAKKAFGEEAQGAPGTQRRGIRLLQGESLCTSAARATAHRVLELADHGLHTHVLSPTYAFQAAIVLSLHILRSPGKRMVRSDLELLISITQHLETQYARCGQHPGFVRGLETLRTSVAAAVEQYSNGNRGQVRPSATGSVPGGTSMPTTVNTVVDPRLGGTQHMPMPLIDPGLGTGYGGYDTTGSGMMLDMAFFDFDGDNLGHLEEFWSALGPPDFMDHGHLDHPGT</sequence>
<feature type="region of interest" description="Disordered" evidence="3">
    <location>
        <begin position="272"/>
        <end position="293"/>
    </location>
</feature>
<protein>
    <recommendedName>
        <fullName evidence="4">Zn(2)-C6 fungal-type domain-containing protein</fullName>
    </recommendedName>
</protein>
<feature type="region of interest" description="Disordered" evidence="3">
    <location>
        <begin position="163"/>
        <end position="238"/>
    </location>
</feature>
<feature type="compositionally biased region" description="Polar residues" evidence="3">
    <location>
        <begin position="190"/>
        <end position="206"/>
    </location>
</feature>
<dbReference type="EMBL" id="CAWUHC010000028">
    <property type="protein sequence ID" value="CAK7219754.1"/>
    <property type="molecule type" value="Genomic_DNA"/>
</dbReference>
<dbReference type="PANTHER" id="PTHR46910:SF1">
    <property type="entry name" value="MISCELLANEOUS ZN(II)2CYS6 TRANSCRIPTION FACTOR (EUROFUNG)-RELATED"/>
    <property type="match status" value="1"/>
</dbReference>